<keyword evidence="5" id="KW-0548">Nucleotidyltransferase</keyword>
<evidence type="ECO:0000256" key="3">
    <source>
        <dbReference type="ARBA" id="ARBA00022478"/>
    </source>
</evidence>
<dbReference type="EC" id="2.7.7.6" evidence="2"/>
<accession>A0A381Q2R4</accession>
<keyword evidence="6" id="KW-0804">Transcription</keyword>
<keyword evidence="4" id="KW-0808">Transferase</keyword>
<evidence type="ECO:0000256" key="4">
    <source>
        <dbReference type="ARBA" id="ARBA00022679"/>
    </source>
</evidence>
<evidence type="ECO:0000256" key="6">
    <source>
        <dbReference type="ARBA" id="ARBA00023163"/>
    </source>
</evidence>
<evidence type="ECO:0000256" key="5">
    <source>
        <dbReference type="ARBA" id="ARBA00022695"/>
    </source>
</evidence>
<protein>
    <recommendedName>
        <fullName evidence="2">DNA-directed RNA polymerase</fullName>
        <ecNumber evidence="2">2.7.7.6</ecNumber>
    </recommendedName>
</protein>
<evidence type="ECO:0000256" key="1">
    <source>
        <dbReference type="ARBA" id="ARBA00006711"/>
    </source>
</evidence>
<organism evidence="8">
    <name type="scientific">marine metagenome</name>
    <dbReference type="NCBI Taxonomy" id="408172"/>
    <lineage>
        <taxon>unclassified sequences</taxon>
        <taxon>metagenomes</taxon>
        <taxon>ecological metagenomes</taxon>
    </lineage>
</organism>
<evidence type="ECO:0000256" key="7">
    <source>
        <dbReference type="ARBA" id="ARBA00048552"/>
    </source>
</evidence>
<dbReference type="NCBIfam" id="TIGR00690">
    <property type="entry name" value="rpoZ"/>
    <property type="match status" value="1"/>
</dbReference>
<dbReference type="GO" id="GO:0006351">
    <property type="term" value="P:DNA-templated transcription"/>
    <property type="evidence" value="ECO:0007669"/>
    <property type="project" value="InterPro"/>
</dbReference>
<evidence type="ECO:0000313" key="8">
    <source>
        <dbReference type="EMBL" id="SUZ71903.1"/>
    </source>
</evidence>
<dbReference type="HAMAP" id="MF_00366">
    <property type="entry name" value="RNApol_bact_RpoZ"/>
    <property type="match status" value="1"/>
</dbReference>
<dbReference type="Pfam" id="PF01192">
    <property type="entry name" value="RNA_pol_Rpb6"/>
    <property type="match status" value="1"/>
</dbReference>
<dbReference type="GO" id="GO:0003899">
    <property type="term" value="F:DNA-directed RNA polymerase activity"/>
    <property type="evidence" value="ECO:0007669"/>
    <property type="project" value="UniProtKB-EC"/>
</dbReference>
<evidence type="ECO:0000256" key="2">
    <source>
        <dbReference type="ARBA" id="ARBA00012418"/>
    </source>
</evidence>
<dbReference type="InterPro" id="IPR006110">
    <property type="entry name" value="Pol_omega/Rpo6/RPB6"/>
</dbReference>
<dbReference type="InterPro" id="IPR003716">
    <property type="entry name" value="DNA-dir_RNA_pol_omega"/>
</dbReference>
<comment type="catalytic activity">
    <reaction evidence="7">
        <text>RNA(n) + a ribonucleoside 5'-triphosphate = RNA(n+1) + diphosphate</text>
        <dbReference type="Rhea" id="RHEA:21248"/>
        <dbReference type="Rhea" id="RHEA-COMP:14527"/>
        <dbReference type="Rhea" id="RHEA-COMP:17342"/>
        <dbReference type="ChEBI" id="CHEBI:33019"/>
        <dbReference type="ChEBI" id="CHEBI:61557"/>
        <dbReference type="ChEBI" id="CHEBI:140395"/>
        <dbReference type="EC" id="2.7.7.6"/>
    </reaction>
</comment>
<dbReference type="Gene3D" id="3.90.940.10">
    <property type="match status" value="1"/>
</dbReference>
<keyword evidence="3" id="KW-0240">DNA-directed RNA polymerase</keyword>
<sequence length="99" mass="11561">MAIGPISFEKLLKKTDDIYESVVVSSRRAKQILQERVLKQIIEENTEFREEEEGILSEPIVRENIDFDKEEKVTTIALDEYLEGKVSWKKTEESIDQKS</sequence>
<dbReference type="InterPro" id="IPR036161">
    <property type="entry name" value="RPB6/omega-like_sf"/>
</dbReference>
<dbReference type="EMBL" id="UINC01001138">
    <property type="protein sequence ID" value="SUZ71903.1"/>
    <property type="molecule type" value="Genomic_DNA"/>
</dbReference>
<dbReference type="SMART" id="SM01409">
    <property type="entry name" value="RNA_pol_Rpb6"/>
    <property type="match status" value="1"/>
</dbReference>
<name>A0A381Q2R4_9ZZZZ</name>
<gene>
    <name evidence="8" type="ORF">METZ01_LOCUS24757</name>
</gene>
<dbReference type="SUPFAM" id="SSF63562">
    <property type="entry name" value="RPB6/omega subunit-like"/>
    <property type="match status" value="1"/>
</dbReference>
<reference evidence="8" key="1">
    <citation type="submission" date="2018-05" db="EMBL/GenBank/DDBJ databases">
        <authorList>
            <person name="Lanie J.A."/>
            <person name="Ng W.-L."/>
            <person name="Kazmierczak K.M."/>
            <person name="Andrzejewski T.M."/>
            <person name="Davidsen T.M."/>
            <person name="Wayne K.J."/>
            <person name="Tettelin H."/>
            <person name="Glass J.I."/>
            <person name="Rusch D."/>
            <person name="Podicherti R."/>
            <person name="Tsui H.-C.T."/>
            <person name="Winkler M.E."/>
        </authorList>
    </citation>
    <scope>NUCLEOTIDE SEQUENCE</scope>
</reference>
<comment type="similarity">
    <text evidence="1">Belongs to the RNA polymerase subunit omega family.</text>
</comment>
<dbReference type="GO" id="GO:0000428">
    <property type="term" value="C:DNA-directed RNA polymerase complex"/>
    <property type="evidence" value="ECO:0007669"/>
    <property type="project" value="UniProtKB-KW"/>
</dbReference>
<dbReference type="AlphaFoldDB" id="A0A381Q2R4"/>
<proteinExistence type="inferred from homology"/>
<dbReference type="GO" id="GO:0003677">
    <property type="term" value="F:DNA binding"/>
    <property type="evidence" value="ECO:0007669"/>
    <property type="project" value="InterPro"/>
</dbReference>